<evidence type="ECO:0000259" key="1">
    <source>
        <dbReference type="PROSITE" id="PS50188"/>
    </source>
</evidence>
<dbReference type="PANTHER" id="PTHR24103">
    <property type="entry name" value="E3 UBIQUITIN-PROTEIN LIGASE TRIM"/>
    <property type="match status" value="1"/>
</dbReference>
<dbReference type="InterPro" id="IPR001870">
    <property type="entry name" value="B30.2/SPRY"/>
</dbReference>
<evidence type="ECO:0000313" key="3">
    <source>
        <dbReference type="Proteomes" id="UP000288216"/>
    </source>
</evidence>
<dbReference type="STRING" id="75743.A0A401Q2P1"/>
<dbReference type="FunFam" id="2.60.120.920:FF:000004">
    <property type="entry name" value="Butyrophilin subfamily 1 member A1"/>
    <property type="match status" value="1"/>
</dbReference>
<name>A0A401Q2P1_SCYTO</name>
<dbReference type="InterPro" id="IPR006574">
    <property type="entry name" value="PRY"/>
</dbReference>
<accession>A0A401Q2P1</accession>
<dbReference type="SMART" id="SM00589">
    <property type="entry name" value="PRY"/>
    <property type="match status" value="1"/>
</dbReference>
<dbReference type="EMBL" id="BFAA01016057">
    <property type="protein sequence ID" value="GCB79614.1"/>
    <property type="molecule type" value="Genomic_DNA"/>
</dbReference>
<proteinExistence type="predicted"/>
<dbReference type="InterPro" id="IPR050143">
    <property type="entry name" value="TRIM/RBCC"/>
</dbReference>
<sequence>AASLTLDPKTAHPQLTLSVDRTSVKIRKGESKLLPDNPERFDTCHCVLGSQGFTSGKHYWEVEVGDKTNWDVGVARESANRKGGIKLGAGKGYWAVCLRIGNEYRAMESPPVPLTPSVNPQTIGVFLDYEGGHLTFYNADDVSVLHTFTDTFTEKLFPYFWAGPDNKGKNAASLKLRHLKP</sequence>
<dbReference type="Pfam" id="PF13765">
    <property type="entry name" value="PRY"/>
    <property type="match status" value="1"/>
</dbReference>
<dbReference type="CDD" id="cd13733">
    <property type="entry name" value="SPRY_PRY_C-I_1"/>
    <property type="match status" value="1"/>
</dbReference>
<dbReference type="AlphaFoldDB" id="A0A401Q2P1"/>
<dbReference type="PRINTS" id="PR01407">
    <property type="entry name" value="BUTYPHLNCDUF"/>
</dbReference>
<comment type="caution">
    <text evidence="2">The sequence shown here is derived from an EMBL/GenBank/DDBJ whole genome shotgun (WGS) entry which is preliminary data.</text>
</comment>
<dbReference type="SMART" id="SM00449">
    <property type="entry name" value="SPRY"/>
    <property type="match status" value="1"/>
</dbReference>
<dbReference type="Pfam" id="PF00622">
    <property type="entry name" value="SPRY"/>
    <property type="match status" value="1"/>
</dbReference>
<dbReference type="InterPro" id="IPR043136">
    <property type="entry name" value="B30.2/SPRY_sf"/>
</dbReference>
<dbReference type="InterPro" id="IPR003879">
    <property type="entry name" value="Butyrophylin_SPRY"/>
</dbReference>
<dbReference type="Gene3D" id="2.60.120.920">
    <property type="match status" value="1"/>
</dbReference>
<dbReference type="InterPro" id="IPR003877">
    <property type="entry name" value="SPRY_dom"/>
</dbReference>
<dbReference type="PROSITE" id="PS50188">
    <property type="entry name" value="B302_SPRY"/>
    <property type="match status" value="1"/>
</dbReference>
<protein>
    <recommendedName>
        <fullName evidence="1">B30.2/SPRY domain-containing protein</fullName>
    </recommendedName>
</protein>
<dbReference type="Proteomes" id="UP000288216">
    <property type="component" value="Unassembled WGS sequence"/>
</dbReference>
<dbReference type="OMA" id="EYRANDC"/>
<keyword evidence="3" id="KW-1185">Reference proteome</keyword>
<feature type="domain" description="B30.2/SPRY" evidence="1">
    <location>
        <begin position="1"/>
        <end position="179"/>
    </location>
</feature>
<dbReference type="OrthoDB" id="128536at2759"/>
<organism evidence="2 3">
    <name type="scientific">Scyliorhinus torazame</name>
    <name type="common">Cloudy catshark</name>
    <name type="synonym">Catulus torazame</name>
    <dbReference type="NCBI Taxonomy" id="75743"/>
    <lineage>
        <taxon>Eukaryota</taxon>
        <taxon>Metazoa</taxon>
        <taxon>Chordata</taxon>
        <taxon>Craniata</taxon>
        <taxon>Vertebrata</taxon>
        <taxon>Chondrichthyes</taxon>
        <taxon>Elasmobranchii</taxon>
        <taxon>Galeomorphii</taxon>
        <taxon>Galeoidea</taxon>
        <taxon>Carcharhiniformes</taxon>
        <taxon>Scyliorhinidae</taxon>
        <taxon>Scyliorhinus</taxon>
    </lineage>
</organism>
<gene>
    <name evidence="2" type="ORF">scyTo_0020230</name>
</gene>
<dbReference type="InterPro" id="IPR013320">
    <property type="entry name" value="ConA-like_dom_sf"/>
</dbReference>
<dbReference type="SUPFAM" id="SSF49899">
    <property type="entry name" value="Concanavalin A-like lectins/glucanases"/>
    <property type="match status" value="1"/>
</dbReference>
<evidence type="ECO:0000313" key="2">
    <source>
        <dbReference type="EMBL" id="GCB79614.1"/>
    </source>
</evidence>
<feature type="non-terminal residue" evidence="2">
    <location>
        <position position="1"/>
    </location>
</feature>
<reference evidence="2 3" key="1">
    <citation type="journal article" date="2018" name="Nat. Ecol. Evol.">
        <title>Shark genomes provide insights into elasmobranch evolution and the origin of vertebrates.</title>
        <authorList>
            <person name="Hara Y"/>
            <person name="Yamaguchi K"/>
            <person name="Onimaru K"/>
            <person name="Kadota M"/>
            <person name="Koyanagi M"/>
            <person name="Keeley SD"/>
            <person name="Tatsumi K"/>
            <person name="Tanaka K"/>
            <person name="Motone F"/>
            <person name="Kageyama Y"/>
            <person name="Nozu R"/>
            <person name="Adachi N"/>
            <person name="Nishimura O"/>
            <person name="Nakagawa R"/>
            <person name="Tanegashima C"/>
            <person name="Kiyatake I"/>
            <person name="Matsumoto R"/>
            <person name="Murakumo K"/>
            <person name="Nishida K"/>
            <person name="Terakita A"/>
            <person name="Kuratani S"/>
            <person name="Sato K"/>
            <person name="Hyodo S Kuraku.S."/>
        </authorList>
    </citation>
    <scope>NUCLEOTIDE SEQUENCE [LARGE SCALE GENOMIC DNA]</scope>
</reference>